<dbReference type="KEGG" id="cof:FOZ74_00615"/>
<accession>A0A5B8RPS8</accession>
<reference evidence="2 3" key="1">
    <citation type="submission" date="2019-07" db="EMBL/GenBank/DDBJ databases">
        <title>Complete genome sequence of Comamonas sp. NLF 7-7 isolated from livestock.</title>
        <authorList>
            <person name="Kim D.H."/>
            <person name="Kim J.G."/>
        </authorList>
    </citation>
    <scope>NUCLEOTIDE SEQUENCE [LARGE SCALE GENOMIC DNA]</scope>
    <source>
        <strain evidence="2 3">NLF 7-7</strain>
    </source>
</reference>
<dbReference type="InterPro" id="IPR036249">
    <property type="entry name" value="Thioredoxin-like_sf"/>
</dbReference>
<sequence>MSYNPTHLAQAPTREAVDQLAGAALLEFGTPWCGHCARAQPLIEAALGAHPEVQHLKVEDGPGRKLGRSYGVKLWPTLIFLKDGAEVARLVRPQSQSAIGEALAALAPQSSSGASPGNKTSI</sequence>
<name>A0A5B8RPS8_9BURK</name>
<dbReference type="PROSITE" id="PS51352">
    <property type="entry name" value="THIOREDOXIN_2"/>
    <property type="match status" value="1"/>
</dbReference>
<dbReference type="OrthoDB" id="215495at2"/>
<dbReference type="Pfam" id="PF00085">
    <property type="entry name" value="Thioredoxin"/>
    <property type="match status" value="1"/>
</dbReference>
<dbReference type="RefSeq" id="WP_146911190.1">
    <property type="nucleotide sequence ID" value="NZ_CP042344.1"/>
</dbReference>
<evidence type="ECO:0000313" key="2">
    <source>
        <dbReference type="EMBL" id="QEA11669.1"/>
    </source>
</evidence>
<dbReference type="InterPro" id="IPR013766">
    <property type="entry name" value="Thioredoxin_domain"/>
</dbReference>
<dbReference type="AlphaFoldDB" id="A0A5B8RPS8"/>
<dbReference type="Gene3D" id="3.40.30.10">
    <property type="entry name" value="Glutaredoxin"/>
    <property type="match status" value="1"/>
</dbReference>
<dbReference type="EMBL" id="CP042344">
    <property type="protein sequence ID" value="QEA11669.1"/>
    <property type="molecule type" value="Genomic_DNA"/>
</dbReference>
<proteinExistence type="predicted"/>
<dbReference type="Proteomes" id="UP000321199">
    <property type="component" value="Chromosome"/>
</dbReference>
<protein>
    <submittedName>
        <fullName evidence="2">Thioredoxin family protein</fullName>
    </submittedName>
</protein>
<dbReference type="SUPFAM" id="SSF52833">
    <property type="entry name" value="Thioredoxin-like"/>
    <property type="match status" value="1"/>
</dbReference>
<feature type="domain" description="Thioredoxin" evidence="1">
    <location>
        <begin position="5"/>
        <end position="108"/>
    </location>
</feature>
<evidence type="ECO:0000313" key="3">
    <source>
        <dbReference type="Proteomes" id="UP000321199"/>
    </source>
</evidence>
<dbReference type="CDD" id="cd02947">
    <property type="entry name" value="TRX_family"/>
    <property type="match status" value="1"/>
</dbReference>
<evidence type="ECO:0000259" key="1">
    <source>
        <dbReference type="PROSITE" id="PS51352"/>
    </source>
</evidence>
<keyword evidence="3" id="KW-1185">Reference proteome</keyword>
<organism evidence="2 3">
    <name type="scientific">Comamonas flocculans</name>
    <dbReference type="NCBI Taxonomy" id="2597701"/>
    <lineage>
        <taxon>Bacteria</taxon>
        <taxon>Pseudomonadati</taxon>
        <taxon>Pseudomonadota</taxon>
        <taxon>Betaproteobacteria</taxon>
        <taxon>Burkholderiales</taxon>
        <taxon>Comamonadaceae</taxon>
        <taxon>Comamonas</taxon>
    </lineage>
</organism>
<gene>
    <name evidence="2" type="ORF">FOZ74_00615</name>
</gene>